<dbReference type="OrthoDB" id="120976at2759"/>
<organism evidence="1 2">
    <name type="scientific">Gigaspora margarita</name>
    <dbReference type="NCBI Taxonomy" id="4874"/>
    <lineage>
        <taxon>Eukaryota</taxon>
        <taxon>Fungi</taxon>
        <taxon>Fungi incertae sedis</taxon>
        <taxon>Mucoromycota</taxon>
        <taxon>Glomeromycotina</taxon>
        <taxon>Glomeromycetes</taxon>
        <taxon>Diversisporales</taxon>
        <taxon>Gigasporaceae</taxon>
        <taxon>Gigaspora</taxon>
    </lineage>
</organism>
<dbReference type="Gene3D" id="3.80.10.10">
    <property type="entry name" value="Ribonuclease Inhibitor"/>
    <property type="match status" value="1"/>
</dbReference>
<comment type="caution">
    <text evidence="1">The sequence shown here is derived from an EMBL/GenBank/DDBJ whole genome shotgun (WGS) entry which is preliminary data.</text>
</comment>
<dbReference type="EMBL" id="WTPW01001454">
    <property type="protein sequence ID" value="KAF0434399.1"/>
    <property type="molecule type" value="Genomic_DNA"/>
</dbReference>
<protein>
    <submittedName>
        <fullName evidence="1">Protein NLRC3</fullName>
    </submittedName>
</protein>
<dbReference type="Proteomes" id="UP000439903">
    <property type="component" value="Unassembled WGS sequence"/>
</dbReference>
<dbReference type="InterPro" id="IPR032675">
    <property type="entry name" value="LRR_dom_sf"/>
</dbReference>
<gene>
    <name evidence="1" type="ORF">F8M41_004894</name>
</gene>
<accession>A0A8H4A517</accession>
<keyword evidence="2" id="KW-1185">Reference proteome</keyword>
<proteinExistence type="predicted"/>
<dbReference type="AlphaFoldDB" id="A0A8H4A517"/>
<name>A0A8H4A517_GIGMA</name>
<evidence type="ECO:0000313" key="1">
    <source>
        <dbReference type="EMBL" id="KAF0434399.1"/>
    </source>
</evidence>
<evidence type="ECO:0000313" key="2">
    <source>
        <dbReference type="Proteomes" id="UP000439903"/>
    </source>
</evidence>
<reference evidence="1 2" key="1">
    <citation type="journal article" date="2019" name="Environ. Microbiol.">
        <title>At the nexus of three kingdoms: the genome of the mycorrhizal fungus Gigaspora margarita provides insights into plant, endobacterial and fungal interactions.</title>
        <authorList>
            <person name="Venice F."/>
            <person name="Ghignone S."/>
            <person name="Salvioli di Fossalunga A."/>
            <person name="Amselem J."/>
            <person name="Novero M."/>
            <person name="Xianan X."/>
            <person name="Sedzielewska Toro K."/>
            <person name="Morin E."/>
            <person name="Lipzen A."/>
            <person name="Grigoriev I.V."/>
            <person name="Henrissat B."/>
            <person name="Martin F.M."/>
            <person name="Bonfante P."/>
        </authorList>
    </citation>
    <scope>NUCLEOTIDE SEQUENCE [LARGE SCALE GENOMIC DNA]</scope>
    <source>
        <strain evidence="1 2">BEG34</strain>
    </source>
</reference>
<sequence>MESSENLCNSVADVLCKNINLNLIDLSRNFYGLMGGKALTKALYVNNTYNSAVDDGDNVLPKAIRYYHRSNIIMTLELHNSNLDSKGVKVLQEAIINNTTLTSLILRTSEDLCNYTL</sequence>
<dbReference type="SUPFAM" id="SSF52047">
    <property type="entry name" value="RNI-like"/>
    <property type="match status" value="1"/>
</dbReference>